<dbReference type="InterPro" id="IPR003439">
    <property type="entry name" value="ABC_transporter-like_ATP-bd"/>
</dbReference>
<proteinExistence type="predicted"/>
<keyword evidence="6" id="KW-1133">Transmembrane helix</keyword>
<name>A0A4D9CWD3_9STRA</name>
<dbReference type="OrthoDB" id="123181at2759"/>
<evidence type="ECO:0000256" key="3">
    <source>
        <dbReference type="ARBA" id="ARBA00022692"/>
    </source>
</evidence>
<reference evidence="9 10" key="1">
    <citation type="submission" date="2019-01" db="EMBL/GenBank/DDBJ databases">
        <title>Nuclear Genome Assembly of the Microalgal Biofuel strain Nannochloropsis salina CCMP1776.</title>
        <authorList>
            <person name="Hovde B."/>
        </authorList>
    </citation>
    <scope>NUCLEOTIDE SEQUENCE [LARGE SCALE GENOMIC DNA]</scope>
    <source>
        <strain evidence="9 10">CCMP1776</strain>
    </source>
</reference>
<dbReference type="InterPro" id="IPR003593">
    <property type="entry name" value="AAA+_ATPase"/>
</dbReference>
<dbReference type="GO" id="GO:0140359">
    <property type="term" value="F:ABC-type transporter activity"/>
    <property type="evidence" value="ECO:0007669"/>
    <property type="project" value="InterPro"/>
</dbReference>
<dbReference type="InterPro" id="IPR027417">
    <property type="entry name" value="P-loop_NTPase"/>
</dbReference>
<comment type="caution">
    <text evidence="9">The sequence shown here is derived from an EMBL/GenBank/DDBJ whole genome shotgun (WGS) entry which is preliminary data.</text>
</comment>
<dbReference type="Gene3D" id="3.40.50.300">
    <property type="entry name" value="P-loop containing nucleotide triphosphate hydrolases"/>
    <property type="match status" value="1"/>
</dbReference>
<evidence type="ECO:0000313" key="10">
    <source>
        <dbReference type="Proteomes" id="UP000355283"/>
    </source>
</evidence>
<evidence type="ECO:0000256" key="5">
    <source>
        <dbReference type="ARBA" id="ARBA00022840"/>
    </source>
</evidence>
<dbReference type="SUPFAM" id="SSF52540">
    <property type="entry name" value="P-loop containing nucleoside triphosphate hydrolases"/>
    <property type="match status" value="1"/>
</dbReference>
<evidence type="ECO:0000256" key="6">
    <source>
        <dbReference type="ARBA" id="ARBA00022989"/>
    </source>
</evidence>
<dbReference type="Proteomes" id="UP000355283">
    <property type="component" value="Unassembled WGS sequence"/>
</dbReference>
<dbReference type="Pfam" id="PF00005">
    <property type="entry name" value="ABC_tran"/>
    <property type="match status" value="1"/>
</dbReference>
<keyword evidence="5" id="KW-0067">ATP-binding</keyword>
<dbReference type="EMBL" id="SDOX01000091">
    <property type="protein sequence ID" value="TFJ82894.1"/>
    <property type="molecule type" value="Genomic_DNA"/>
</dbReference>
<comment type="subcellular location">
    <subcellularLocation>
        <location evidence="1">Membrane</location>
        <topology evidence="1">Multi-pass membrane protein</topology>
    </subcellularLocation>
</comment>
<evidence type="ECO:0000256" key="4">
    <source>
        <dbReference type="ARBA" id="ARBA00022741"/>
    </source>
</evidence>
<protein>
    <recommendedName>
        <fullName evidence="8">AAA+ ATPase domain-containing protein</fullName>
    </recommendedName>
</protein>
<keyword evidence="7" id="KW-0472">Membrane</keyword>
<evidence type="ECO:0000256" key="1">
    <source>
        <dbReference type="ARBA" id="ARBA00004141"/>
    </source>
</evidence>
<dbReference type="InterPro" id="IPR050352">
    <property type="entry name" value="ABCG_transporters"/>
</dbReference>
<dbReference type="PANTHER" id="PTHR48041:SF139">
    <property type="entry name" value="PROTEIN SCARLET"/>
    <property type="match status" value="1"/>
</dbReference>
<dbReference type="PANTHER" id="PTHR48041">
    <property type="entry name" value="ABC TRANSPORTER G FAMILY MEMBER 28"/>
    <property type="match status" value="1"/>
</dbReference>
<accession>A0A4D9CWD3</accession>
<dbReference type="InterPro" id="IPR043926">
    <property type="entry name" value="ABCG_dom"/>
</dbReference>
<keyword evidence="3" id="KW-0812">Transmembrane</keyword>
<sequence>MMALMGPSGAGKTTLLDVLAGRKTGHGKISGSILHNGLVLPSALRPVLTAYVDQNSSDVHSPHMTPHEILCFSVALRLPRACPTLSPALYSTFVDAVLKLLRLERVKDSIVGPPSAGLSFEEMKRVSIATEVVAFPSLLFLDEPTTFLDSDHSLVVIQMLRELARGRVGGREGGWQGGMTVIASIHQPSKEVFELFDSLLMLGKGGNVVYVGPTRGENGVVAYFEKLPGIIPLEERKEKTPHHGY</sequence>
<evidence type="ECO:0000259" key="8">
    <source>
        <dbReference type="SMART" id="SM00382"/>
    </source>
</evidence>
<dbReference type="GO" id="GO:0016887">
    <property type="term" value="F:ATP hydrolysis activity"/>
    <property type="evidence" value="ECO:0007669"/>
    <property type="project" value="InterPro"/>
</dbReference>
<evidence type="ECO:0000256" key="2">
    <source>
        <dbReference type="ARBA" id="ARBA00022448"/>
    </source>
</evidence>
<evidence type="ECO:0000256" key="7">
    <source>
        <dbReference type="ARBA" id="ARBA00023136"/>
    </source>
</evidence>
<gene>
    <name evidence="9" type="ORF">NSK_005810</name>
</gene>
<keyword evidence="2" id="KW-0813">Transport</keyword>
<dbReference type="GO" id="GO:0005524">
    <property type="term" value="F:ATP binding"/>
    <property type="evidence" value="ECO:0007669"/>
    <property type="project" value="UniProtKB-KW"/>
</dbReference>
<evidence type="ECO:0000313" key="9">
    <source>
        <dbReference type="EMBL" id="TFJ82894.1"/>
    </source>
</evidence>
<keyword evidence="10" id="KW-1185">Reference proteome</keyword>
<dbReference type="SMART" id="SM00382">
    <property type="entry name" value="AAA"/>
    <property type="match status" value="1"/>
</dbReference>
<feature type="domain" description="AAA+ ATPase" evidence="8">
    <location>
        <begin position="1"/>
        <end position="206"/>
    </location>
</feature>
<organism evidence="9 10">
    <name type="scientific">Nannochloropsis salina CCMP1776</name>
    <dbReference type="NCBI Taxonomy" id="1027361"/>
    <lineage>
        <taxon>Eukaryota</taxon>
        <taxon>Sar</taxon>
        <taxon>Stramenopiles</taxon>
        <taxon>Ochrophyta</taxon>
        <taxon>Eustigmatophyceae</taxon>
        <taxon>Eustigmatales</taxon>
        <taxon>Monodopsidaceae</taxon>
        <taxon>Microchloropsis</taxon>
        <taxon>Microchloropsis salina</taxon>
    </lineage>
</organism>
<dbReference type="AlphaFoldDB" id="A0A4D9CWD3"/>
<dbReference type="GO" id="GO:0016020">
    <property type="term" value="C:membrane"/>
    <property type="evidence" value="ECO:0007669"/>
    <property type="project" value="UniProtKB-SubCell"/>
</dbReference>
<dbReference type="Pfam" id="PF19055">
    <property type="entry name" value="ABC2_membrane_7"/>
    <property type="match status" value="1"/>
</dbReference>
<keyword evidence="4" id="KW-0547">Nucleotide-binding</keyword>